<keyword evidence="1" id="KW-0472">Membrane</keyword>
<reference evidence="2 3" key="1">
    <citation type="submission" date="2024-09" db="EMBL/GenBank/DDBJ databases">
        <authorList>
            <person name="Sun Q."/>
            <person name="Mori K."/>
        </authorList>
    </citation>
    <scope>NUCLEOTIDE SEQUENCE [LARGE SCALE GENOMIC DNA]</scope>
    <source>
        <strain evidence="2 3">JCM 14321</strain>
    </source>
</reference>
<evidence type="ECO:0008006" key="4">
    <source>
        <dbReference type="Google" id="ProtNLM"/>
    </source>
</evidence>
<organism evidence="2 3">
    <name type="scientific">Agromyces lapidis</name>
    <dbReference type="NCBI Taxonomy" id="279574"/>
    <lineage>
        <taxon>Bacteria</taxon>
        <taxon>Bacillati</taxon>
        <taxon>Actinomycetota</taxon>
        <taxon>Actinomycetes</taxon>
        <taxon>Micrococcales</taxon>
        <taxon>Microbacteriaceae</taxon>
        <taxon>Agromyces</taxon>
    </lineage>
</organism>
<keyword evidence="1" id="KW-0812">Transmembrane</keyword>
<dbReference type="Proteomes" id="UP001589667">
    <property type="component" value="Unassembled WGS sequence"/>
</dbReference>
<keyword evidence="3" id="KW-1185">Reference proteome</keyword>
<dbReference type="EMBL" id="JBHMBL010000004">
    <property type="protein sequence ID" value="MFB9643992.1"/>
    <property type="molecule type" value="Genomic_DNA"/>
</dbReference>
<keyword evidence="1" id="KW-1133">Transmembrane helix</keyword>
<evidence type="ECO:0000313" key="3">
    <source>
        <dbReference type="Proteomes" id="UP001589667"/>
    </source>
</evidence>
<gene>
    <name evidence="2" type="ORF">ACFFQV_17005</name>
</gene>
<evidence type="ECO:0000313" key="2">
    <source>
        <dbReference type="EMBL" id="MFB9643992.1"/>
    </source>
</evidence>
<evidence type="ECO:0000256" key="1">
    <source>
        <dbReference type="SAM" id="Phobius"/>
    </source>
</evidence>
<proteinExistence type="predicted"/>
<accession>A0ABV5SUH5</accession>
<feature type="transmembrane region" description="Helical" evidence="1">
    <location>
        <begin position="42"/>
        <end position="64"/>
    </location>
</feature>
<protein>
    <recommendedName>
        <fullName evidence="4">DUF3515 family protein</fullName>
    </recommendedName>
</protein>
<comment type="caution">
    <text evidence="2">The sequence shown here is derived from an EMBL/GenBank/DDBJ whole genome shotgun (WGS) entry which is preliminary data.</text>
</comment>
<sequence>MNDTRDDGPEMRPGREAAIRHLVLEHLEGSRERRARRRRRRWVAWGGVGVLAVGLGATAAGIALQPQSVSNDQVIHCLTSDTRAADGSYPGAMASMAHDDDAERAANAIEVCTMTWQQGALEPGFDPTSSTNAPGVVPEAFILCAMPDGSAAVVPSSEPAICSRLGLAPLDTGDSPMAPVWRTTTDRATGDAGVGAAAQTVGRGLLRVQPASRPHG</sequence>
<dbReference type="RefSeq" id="WP_157424406.1">
    <property type="nucleotide sequence ID" value="NZ_BAAANI010000005.1"/>
</dbReference>
<name>A0ABV5SUH5_9MICO</name>